<comment type="caution">
    <text evidence="2">The sequence shown here is derived from an EMBL/GenBank/DDBJ whole genome shotgun (WGS) entry which is preliminary data.</text>
</comment>
<proteinExistence type="predicted"/>
<gene>
    <name evidence="2" type="ORF">Scinn_34560</name>
</gene>
<protein>
    <submittedName>
        <fullName evidence="2">Uncharacterized protein</fullName>
    </submittedName>
</protein>
<organism evidence="2 3">
    <name type="scientific">Streptomyces virginiae</name>
    <name type="common">Streptomyces cinnamonensis</name>
    <dbReference type="NCBI Taxonomy" id="1961"/>
    <lineage>
        <taxon>Bacteria</taxon>
        <taxon>Bacillati</taxon>
        <taxon>Actinomycetota</taxon>
        <taxon>Actinomycetes</taxon>
        <taxon>Kitasatosporales</taxon>
        <taxon>Streptomycetaceae</taxon>
        <taxon>Streptomyces</taxon>
    </lineage>
</organism>
<dbReference type="Proteomes" id="UP000660554">
    <property type="component" value="Unassembled WGS sequence"/>
</dbReference>
<feature type="compositionally biased region" description="Polar residues" evidence="1">
    <location>
        <begin position="81"/>
        <end position="91"/>
    </location>
</feature>
<evidence type="ECO:0000313" key="3">
    <source>
        <dbReference type="Proteomes" id="UP000660554"/>
    </source>
</evidence>
<keyword evidence="3" id="KW-1185">Reference proteome</keyword>
<evidence type="ECO:0000256" key="1">
    <source>
        <dbReference type="SAM" id="MobiDB-lite"/>
    </source>
</evidence>
<feature type="region of interest" description="Disordered" evidence="1">
    <location>
        <begin position="67"/>
        <end position="91"/>
    </location>
</feature>
<accession>A0ABQ3NMJ5</accession>
<name>A0ABQ3NMJ5_STRVG</name>
<evidence type="ECO:0000313" key="2">
    <source>
        <dbReference type="EMBL" id="GHI13993.1"/>
    </source>
</evidence>
<dbReference type="EMBL" id="BNDV01000008">
    <property type="protein sequence ID" value="GHI13993.1"/>
    <property type="molecule type" value="Genomic_DNA"/>
</dbReference>
<reference evidence="3" key="1">
    <citation type="submission" date="2020-09" db="EMBL/GenBank/DDBJ databases">
        <title>Whole genome shotgun sequence of Streptomyces cinnamonensis NBRC 15873.</title>
        <authorList>
            <person name="Komaki H."/>
            <person name="Tamura T."/>
        </authorList>
    </citation>
    <scope>NUCLEOTIDE SEQUENCE [LARGE SCALE GENOMIC DNA]</scope>
    <source>
        <strain evidence="3">NBRC 15873</strain>
    </source>
</reference>
<sequence length="121" mass="12923">MGTDPGMGTEGSGTLLISAVRVKGIERVKALLLDHGVRGRYPESELLDMWDLARHWHEAGVETDLRRRTGSQGAAAVPGFGTTSTTASVSSPWVARPCGTGTGRSLRIWRSCSVSALRSRS</sequence>